<dbReference type="EMBL" id="CP127295">
    <property type="protein sequence ID" value="WIY05441.1"/>
    <property type="molecule type" value="Genomic_DNA"/>
</dbReference>
<gene>
    <name evidence="1" type="ORF">QRX60_16920</name>
</gene>
<organism evidence="1 2">
    <name type="scientific">Amycolatopsis mongoliensis</name>
    <dbReference type="NCBI Taxonomy" id="715475"/>
    <lineage>
        <taxon>Bacteria</taxon>
        <taxon>Bacillati</taxon>
        <taxon>Actinomycetota</taxon>
        <taxon>Actinomycetes</taxon>
        <taxon>Pseudonocardiales</taxon>
        <taxon>Pseudonocardiaceae</taxon>
        <taxon>Amycolatopsis</taxon>
    </lineage>
</organism>
<dbReference type="KEGG" id="amog:QRX60_16920"/>
<dbReference type="AlphaFoldDB" id="A0A9Y2JVE1"/>
<dbReference type="RefSeq" id="WP_286001729.1">
    <property type="nucleotide sequence ID" value="NZ_CP127295.1"/>
</dbReference>
<evidence type="ECO:0000313" key="1">
    <source>
        <dbReference type="EMBL" id="WIY05441.1"/>
    </source>
</evidence>
<accession>A0A9Y2JVE1</accession>
<sequence length="91" mass="10497">MSNRHSTEDQQRIAAEYRALGMPATADSVLNPPRRYSRPAWQRRILRVISPSWRARERRVAEFTRLVALASRALEREQAGPQVEQARDGAR</sequence>
<keyword evidence="2" id="KW-1185">Reference proteome</keyword>
<protein>
    <submittedName>
        <fullName evidence="1">Uncharacterized protein</fullName>
    </submittedName>
</protein>
<proteinExistence type="predicted"/>
<name>A0A9Y2JVE1_9PSEU</name>
<reference evidence="1 2" key="1">
    <citation type="submission" date="2023-06" db="EMBL/GenBank/DDBJ databases">
        <authorList>
            <person name="Oyuntsetseg B."/>
            <person name="Kim S.B."/>
        </authorList>
    </citation>
    <scope>NUCLEOTIDE SEQUENCE [LARGE SCALE GENOMIC DNA]</scope>
    <source>
        <strain evidence="1 2">4-36</strain>
    </source>
</reference>
<evidence type="ECO:0000313" key="2">
    <source>
        <dbReference type="Proteomes" id="UP001239397"/>
    </source>
</evidence>
<dbReference type="Proteomes" id="UP001239397">
    <property type="component" value="Chromosome"/>
</dbReference>